<evidence type="ECO:0000256" key="4">
    <source>
        <dbReference type="ARBA" id="ARBA00025212"/>
    </source>
</evidence>
<dbReference type="Proteomes" id="UP001595999">
    <property type="component" value="Unassembled WGS sequence"/>
</dbReference>
<organism evidence="6 7">
    <name type="scientific">Chromobacterium aquaticum</name>
    <dbReference type="NCBI Taxonomy" id="467180"/>
    <lineage>
        <taxon>Bacteria</taxon>
        <taxon>Pseudomonadati</taxon>
        <taxon>Pseudomonadota</taxon>
        <taxon>Betaproteobacteria</taxon>
        <taxon>Neisseriales</taxon>
        <taxon>Chromobacteriaceae</taxon>
        <taxon>Chromobacterium</taxon>
    </lineage>
</organism>
<dbReference type="PANTHER" id="PTHR12684:SF2">
    <property type="entry name" value="TRNA 2'-PHOSPHOTRANSFERASE 1"/>
    <property type="match status" value="1"/>
</dbReference>
<dbReference type="Gene3D" id="1.10.10.970">
    <property type="entry name" value="RNA 2'-phosphotransferase, Tpt1/KptA family, N-terminal domain"/>
    <property type="match status" value="1"/>
</dbReference>
<dbReference type="SUPFAM" id="SSF56399">
    <property type="entry name" value="ADP-ribosylation"/>
    <property type="match status" value="1"/>
</dbReference>
<dbReference type="InterPro" id="IPR022928">
    <property type="entry name" value="RNA_2'-PTrans_KptA"/>
</dbReference>
<evidence type="ECO:0000256" key="5">
    <source>
        <dbReference type="HAMAP-Rule" id="MF_00299"/>
    </source>
</evidence>
<dbReference type="InterPro" id="IPR002745">
    <property type="entry name" value="Ptrans_KptA/Tpt1"/>
</dbReference>
<dbReference type="Gene3D" id="3.20.170.30">
    <property type="match status" value="1"/>
</dbReference>
<accession>A0ABV8ZST5</accession>
<comment type="similarity">
    <text evidence="1 5">Belongs to the KptA/TPT1 family.</text>
</comment>
<dbReference type="RefSeq" id="WP_231462414.1">
    <property type="nucleotide sequence ID" value="NZ_JAJOHW010000071.1"/>
</dbReference>
<comment type="caution">
    <text evidence="6">The sequence shown here is derived from an EMBL/GenBank/DDBJ whole genome shotgun (WGS) entry which is preliminary data.</text>
</comment>
<evidence type="ECO:0000256" key="1">
    <source>
        <dbReference type="ARBA" id="ARBA00009836"/>
    </source>
</evidence>
<dbReference type="InterPro" id="IPR042081">
    <property type="entry name" value="RNA_2'-PTrans_C"/>
</dbReference>
<keyword evidence="2 5" id="KW-0808">Transferase</keyword>
<dbReference type="HAMAP" id="MF_00299">
    <property type="entry name" value="KptA"/>
    <property type="match status" value="1"/>
</dbReference>
<dbReference type="InterPro" id="IPR042080">
    <property type="entry name" value="RNA_2'-PTrans_N"/>
</dbReference>
<sequence length="182" mass="20505">MDYQNLSRTVSHALRHEPWLYELELDDAGWVPLTALLAALRVERREWRDLGLADLLEMIARSEKKRHEIDGDRIRAFYGHSLPGKLSKQQSAPPAWLYHGTSPEVAELIQREGLRPMGRQYVHLSVDTETAMQVGGRKAAAPVLLKVDATAAYAAGAAFYHGNEMVWLADEVQAEFIMLQAK</sequence>
<protein>
    <recommendedName>
        <fullName evidence="5">Probable RNA 2'-phosphotransferase</fullName>
        <ecNumber evidence="5">2.7.1.-</ecNumber>
    </recommendedName>
</protein>
<comment type="function">
    <text evidence="4 5">Removes the 2'-phosphate from RNA via an intermediate in which the phosphate is ADP-ribosylated by NAD followed by a presumed transesterification to release the RNA and generate ADP-ribose 1''-2''-cyclic phosphate (APPR&gt;P). May function as an ADP-ribosylase.</text>
</comment>
<dbReference type="PANTHER" id="PTHR12684">
    <property type="entry name" value="PUTATIVE PHOSPHOTRANSFERASE"/>
    <property type="match status" value="1"/>
</dbReference>
<dbReference type="Pfam" id="PF01885">
    <property type="entry name" value="PTS_2-RNA"/>
    <property type="match status" value="1"/>
</dbReference>
<proteinExistence type="inferred from homology"/>
<dbReference type="EC" id="2.7.1.-" evidence="5"/>
<keyword evidence="3 5" id="KW-0520">NAD</keyword>
<evidence type="ECO:0000256" key="2">
    <source>
        <dbReference type="ARBA" id="ARBA00022679"/>
    </source>
</evidence>
<reference evidence="7" key="1">
    <citation type="journal article" date="2019" name="Int. J. Syst. Evol. Microbiol.">
        <title>The Global Catalogue of Microorganisms (GCM) 10K type strain sequencing project: providing services to taxonomists for standard genome sequencing and annotation.</title>
        <authorList>
            <consortium name="The Broad Institute Genomics Platform"/>
            <consortium name="The Broad Institute Genome Sequencing Center for Infectious Disease"/>
            <person name="Wu L."/>
            <person name="Ma J."/>
        </authorList>
    </citation>
    <scope>NUCLEOTIDE SEQUENCE [LARGE SCALE GENOMIC DNA]</scope>
    <source>
        <strain evidence="7">CGMCC 4.7608</strain>
    </source>
</reference>
<evidence type="ECO:0000313" key="7">
    <source>
        <dbReference type="Proteomes" id="UP001595999"/>
    </source>
</evidence>
<dbReference type="EMBL" id="JBHSEK010000004">
    <property type="protein sequence ID" value="MFC4489796.1"/>
    <property type="molecule type" value="Genomic_DNA"/>
</dbReference>
<evidence type="ECO:0000313" key="6">
    <source>
        <dbReference type="EMBL" id="MFC4489796.1"/>
    </source>
</evidence>
<evidence type="ECO:0000256" key="3">
    <source>
        <dbReference type="ARBA" id="ARBA00023027"/>
    </source>
</evidence>
<name>A0ABV8ZST5_9NEIS</name>
<gene>
    <name evidence="5" type="primary">kptA</name>
    <name evidence="6" type="ORF">ACFO0R_09195</name>
</gene>
<keyword evidence="7" id="KW-1185">Reference proteome</keyword>